<protein>
    <submittedName>
        <fullName evidence="10">6-hydroxy-D-nicotine oxidase</fullName>
    </submittedName>
</protein>
<dbReference type="InterPro" id="IPR036318">
    <property type="entry name" value="FAD-bd_PCMH-like_sf"/>
</dbReference>
<dbReference type="Gene3D" id="3.40.462.20">
    <property type="match status" value="1"/>
</dbReference>
<dbReference type="Proteomes" id="UP000567885">
    <property type="component" value="Unassembled WGS sequence"/>
</dbReference>
<dbReference type="SUPFAM" id="SSF56176">
    <property type="entry name" value="FAD-binding/transporter-associated domain-like"/>
    <property type="match status" value="1"/>
</dbReference>
<dbReference type="OrthoDB" id="415825at2759"/>
<dbReference type="PANTHER" id="PTHR42973:SF39">
    <property type="entry name" value="FAD-BINDING PCMH-TYPE DOMAIN-CONTAINING PROTEIN"/>
    <property type="match status" value="1"/>
</dbReference>
<dbReference type="InterPro" id="IPR001138">
    <property type="entry name" value="Zn2Cys6_DnaBD"/>
</dbReference>
<evidence type="ECO:0000256" key="5">
    <source>
        <dbReference type="ARBA" id="ARBA00023002"/>
    </source>
</evidence>
<evidence type="ECO:0000256" key="6">
    <source>
        <dbReference type="ARBA" id="ARBA00023242"/>
    </source>
</evidence>
<feature type="compositionally biased region" description="Low complexity" evidence="7">
    <location>
        <begin position="444"/>
        <end position="462"/>
    </location>
</feature>
<dbReference type="InterPro" id="IPR016169">
    <property type="entry name" value="FAD-bd_PCMH_sub2"/>
</dbReference>
<dbReference type="Pfam" id="PF01565">
    <property type="entry name" value="FAD_binding_4"/>
    <property type="match status" value="1"/>
</dbReference>
<dbReference type="AlphaFoldDB" id="A0A8H5U2F3"/>
<dbReference type="GO" id="GO:0008270">
    <property type="term" value="F:zinc ion binding"/>
    <property type="evidence" value="ECO:0007669"/>
    <property type="project" value="InterPro"/>
</dbReference>
<evidence type="ECO:0000256" key="7">
    <source>
        <dbReference type="SAM" id="MobiDB-lite"/>
    </source>
</evidence>
<dbReference type="Pfam" id="PF00172">
    <property type="entry name" value="Zn_clus"/>
    <property type="match status" value="1"/>
</dbReference>
<dbReference type="EMBL" id="JAAGWQ010000009">
    <property type="protein sequence ID" value="KAF5679813.1"/>
    <property type="molecule type" value="Genomic_DNA"/>
</dbReference>
<feature type="region of interest" description="Disordered" evidence="7">
    <location>
        <begin position="94"/>
        <end position="115"/>
    </location>
</feature>
<sequence length="1047" mass="116098">MQMQVVPRRRAPRQTSSCLECRRRKQKCSQGQPCTNCYRRFPQPDCVYEVKSSNRIVPITPCLPEPSNVEVREGPYSHLDPSLVNEVLHYLEEEPSDSLSEADSSLLISPSPSRPRTSIWRPYSAIPSEHGNSDDDNISQTVQIITAHGIKEAKRFYAEEQAAVQKSKSNGGHRLTASPIGHSTTHLQYLPMRQTKLNKELVRIHGNPDPTNEFMKSWIPCTVQDPLLLQIVLFTSSCFLSETGHMSKSLQNIHKSRVFWMLNSQLKDITDKKAPMTDNLILGVVQMIADSWYWGGTDDLQYHLRGLKVMLITRGGLSKLGLRGHLAKMILIHDIGIALAHEIKPSIYGHPSFKFHDPRAMPFKTAFNSPLICNWQSFGDCANSLQLHPSTAQILDDMRSLFAAVLTLPKAPTLEQTQRVMDTANCVHGRILSLPERTPPPRPFNSSRSNSSRSSPANSPESTGSEKSEDLPDIMYEIVRKVALIYCQAILSRSPISSTCSEQDIGYIWGSIWKSGLPTWKSVLGVFVWIMIALASNCHKIGPGRLIKTMTISTMMSIGMEDWHTFTQISLNFHGKMYNLARLRESTKYGEVLLPGDAGYEEKLQRWSTACVKRAAAVIIPLNSQEVSHAIKFAVSNKIALTVCGGGHSSSGASSTEGIVIDLRKMRRVAVDTEALSVEYEGGCIWEDVDAALERYGLATVGGVVNHTGVGGLTLGGGHGFLTPRHGLTIDNLLKAEVVLANGEVVEASEDVNQDLFWAIRGAGAQFGVVTRFVSRAHEQSKVWSGPLAYSADKLPSLLEFANGVFGRSNPEGHCVTLGIGYGPDGKTRIVSIIPLFHGPEADARQFFSSLLELESIADDTEMMTTAKTNTLLNSVMDHGIRRLMGSGNITMPLDIEPMLETADMFWKFCDDHEGMGKSVLAIEYFSTEKIREVDQGATAYANRGDYYDALTSFGWEDPNYDDDVRQFNRSICKRIRETNGHQKVAGSHWSQGPVGVYINIEADSISPADAWGTNLPRLRELKKRYDPQNVFNKWHGIGEDPIEVAP</sequence>
<dbReference type="InterPro" id="IPR036864">
    <property type="entry name" value="Zn2-C6_fun-type_DNA-bd_sf"/>
</dbReference>
<comment type="caution">
    <text evidence="10">The sequence shown here is derived from an EMBL/GenBank/DDBJ whole genome shotgun (WGS) entry which is preliminary data.</text>
</comment>
<dbReference type="CDD" id="cd00067">
    <property type="entry name" value="GAL4"/>
    <property type="match status" value="1"/>
</dbReference>
<dbReference type="InterPro" id="IPR016167">
    <property type="entry name" value="FAD-bd_PCMH_sub1"/>
</dbReference>
<evidence type="ECO:0000256" key="3">
    <source>
        <dbReference type="ARBA" id="ARBA00022630"/>
    </source>
</evidence>
<evidence type="ECO:0000259" key="9">
    <source>
        <dbReference type="PROSITE" id="PS51387"/>
    </source>
</evidence>
<organism evidence="10 11">
    <name type="scientific">Fusarium heterosporum</name>
    <dbReference type="NCBI Taxonomy" id="42747"/>
    <lineage>
        <taxon>Eukaryota</taxon>
        <taxon>Fungi</taxon>
        <taxon>Dikarya</taxon>
        <taxon>Ascomycota</taxon>
        <taxon>Pezizomycotina</taxon>
        <taxon>Sordariomycetes</taxon>
        <taxon>Hypocreomycetidae</taxon>
        <taxon>Hypocreales</taxon>
        <taxon>Nectriaceae</taxon>
        <taxon>Fusarium</taxon>
        <taxon>Fusarium heterosporum species complex</taxon>
    </lineage>
</organism>
<dbReference type="InterPro" id="IPR012951">
    <property type="entry name" value="BBE"/>
</dbReference>
<feature type="region of interest" description="Disordered" evidence="7">
    <location>
        <begin position="432"/>
        <end position="469"/>
    </location>
</feature>
<dbReference type="Pfam" id="PF08031">
    <property type="entry name" value="BBE"/>
    <property type="match status" value="1"/>
</dbReference>
<dbReference type="InterPro" id="IPR050416">
    <property type="entry name" value="FAD-linked_Oxidoreductase"/>
</dbReference>
<dbReference type="InterPro" id="IPR006094">
    <property type="entry name" value="Oxid_FAD_bind_N"/>
</dbReference>
<comment type="cofactor">
    <cofactor evidence="1">
        <name>FAD</name>
        <dbReference type="ChEBI" id="CHEBI:57692"/>
    </cofactor>
</comment>
<keyword evidence="11" id="KW-1185">Reference proteome</keyword>
<dbReference type="InterPro" id="IPR016166">
    <property type="entry name" value="FAD-bd_PCMH"/>
</dbReference>
<dbReference type="PROSITE" id="PS51387">
    <property type="entry name" value="FAD_PCMH"/>
    <property type="match status" value="1"/>
</dbReference>
<dbReference type="GO" id="GO:0000981">
    <property type="term" value="F:DNA-binding transcription factor activity, RNA polymerase II-specific"/>
    <property type="evidence" value="ECO:0007669"/>
    <property type="project" value="InterPro"/>
</dbReference>
<dbReference type="GO" id="GO:0071949">
    <property type="term" value="F:FAD binding"/>
    <property type="evidence" value="ECO:0007669"/>
    <property type="project" value="InterPro"/>
</dbReference>
<evidence type="ECO:0000259" key="8">
    <source>
        <dbReference type="PROSITE" id="PS50048"/>
    </source>
</evidence>
<evidence type="ECO:0000256" key="1">
    <source>
        <dbReference type="ARBA" id="ARBA00001974"/>
    </source>
</evidence>
<evidence type="ECO:0000256" key="2">
    <source>
        <dbReference type="ARBA" id="ARBA00005466"/>
    </source>
</evidence>
<dbReference type="Gene3D" id="4.10.240.10">
    <property type="entry name" value="Zn(2)-C6 fungal-type DNA-binding domain"/>
    <property type="match status" value="1"/>
</dbReference>
<comment type="similarity">
    <text evidence="2">Belongs to the oxygen-dependent FAD-linked oxidoreductase family.</text>
</comment>
<dbReference type="Pfam" id="PF11951">
    <property type="entry name" value="Fungal_trans_2"/>
    <property type="match status" value="1"/>
</dbReference>
<keyword evidence="4" id="KW-0274">FAD</keyword>
<feature type="domain" description="Zn(2)-C6 fungal-type" evidence="8">
    <location>
        <begin position="17"/>
        <end position="48"/>
    </location>
</feature>
<keyword evidence="5" id="KW-0560">Oxidoreductase</keyword>
<evidence type="ECO:0000313" key="11">
    <source>
        <dbReference type="Proteomes" id="UP000567885"/>
    </source>
</evidence>
<dbReference type="Gene3D" id="3.30.43.10">
    <property type="entry name" value="Uridine Diphospho-n-acetylenolpyruvylglucosamine Reductase, domain 2"/>
    <property type="match status" value="1"/>
</dbReference>
<dbReference type="PANTHER" id="PTHR42973">
    <property type="entry name" value="BINDING OXIDOREDUCTASE, PUTATIVE (AFU_ORTHOLOGUE AFUA_1G17690)-RELATED"/>
    <property type="match status" value="1"/>
</dbReference>
<evidence type="ECO:0000256" key="4">
    <source>
        <dbReference type="ARBA" id="ARBA00022827"/>
    </source>
</evidence>
<dbReference type="SMART" id="SM00066">
    <property type="entry name" value="GAL4"/>
    <property type="match status" value="1"/>
</dbReference>
<keyword evidence="3" id="KW-0285">Flavoprotein</keyword>
<dbReference type="GO" id="GO:0016491">
    <property type="term" value="F:oxidoreductase activity"/>
    <property type="evidence" value="ECO:0007669"/>
    <property type="project" value="UniProtKB-KW"/>
</dbReference>
<feature type="compositionally biased region" description="Low complexity" evidence="7">
    <location>
        <begin position="97"/>
        <end position="115"/>
    </location>
</feature>
<dbReference type="PROSITE" id="PS00463">
    <property type="entry name" value="ZN2_CY6_FUNGAL_1"/>
    <property type="match status" value="1"/>
</dbReference>
<evidence type="ECO:0000313" key="10">
    <source>
        <dbReference type="EMBL" id="KAF5679813.1"/>
    </source>
</evidence>
<accession>A0A8H5U2F3</accession>
<reference evidence="10 11" key="1">
    <citation type="submission" date="2020-05" db="EMBL/GenBank/DDBJ databases">
        <title>Identification and distribution of gene clusters putatively required for synthesis of sphingolipid metabolism inhibitors in phylogenetically diverse species of the filamentous fungus Fusarium.</title>
        <authorList>
            <person name="Kim H.-S."/>
            <person name="Busman M."/>
            <person name="Brown D.W."/>
            <person name="Divon H."/>
            <person name="Uhlig S."/>
            <person name="Proctor R.H."/>
        </authorList>
    </citation>
    <scope>NUCLEOTIDE SEQUENCE [LARGE SCALE GENOMIC DNA]</scope>
    <source>
        <strain evidence="10 11">NRRL 20693</strain>
    </source>
</reference>
<keyword evidence="6" id="KW-0539">Nucleus</keyword>
<proteinExistence type="inferred from homology"/>
<dbReference type="Gene3D" id="3.30.465.10">
    <property type="match status" value="1"/>
</dbReference>
<gene>
    <name evidence="10" type="ORF">FHETE_704</name>
</gene>
<feature type="domain" description="FAD-binding PCMH-type" evidence="9">
    <location>
        <begin position="611"/>
        <end position="780"/>
    </location>
</feature>
<dbReference type="InterPro" id="IPR021858">
    <property type="entry name" value="Fun_TF"/>
</dbReference>
<dbReference type="PROSITE" id="PS50048">
    <property type="entry name" value="ZN2_CY6_FUNGAL_2"/>
    <property type="match status" value="1"/>
</dbReference>
<name>A0A8H5U2F3_FUSHE</name>
<dbReference type="SUPFAM" id="SSF57701">
    <property type="entry name" value="Zn2/Cys6 DNA-binding domain"/>
    <property type="match status" value="1"/>
</dbReference>